<keyword evidence="3" id="KW-1185">Reference proteome</keyword>
<dbReference type="Proteomes" id="UP000887159">
    <property type="component" value="Unassembled WGS sequence"/>
</dbReference>
<accession>A0A8X6VR15</accession>
<feature type="region of interest" description="Disordered" evidence="1">
    <location>
        <begin position="37"/>
        <end position="100"/>
    </location>
</feature>
<evidence type="ECO:0000313" key="3">
    <source>
        <dbReference type="Proteomes" id="UP000887159"/>
    </source>
</evidence>
<feature type="compositionally biased region" description="Polar residues" evidence="1">
    <location>
        <begin position="60"/>
        <end position="75"/>
    </location>
</feature>
<sequence>MNPVVLKEYNGDQMSRKMVKGKDQSTILGLEVEEKWSPNQPYRGRNNREDQFDLEKAKEGTTTPTWKSEQDQTTGMPHEEVINNGRTRKEKERVRKGHYP</sequence>
<comment type="caution">
    <text evidence="2">The sequence shown here is derived from an EMBL/GenBank/DDBJ whole genome shotgun (WGS) entry which is preliminary data.</text>
</comment>
<evidence type="ECO:0000313" key="2">
    <source>
        <dbReference type="EMBL" id="GFY18234.1"/>
    </source>
</evidence>
<name>A0A8X6VR15_TRICX</name>
<gene>
    <name evidence="2" type="ORF">TNCV_2046401</name>
</gene>
<feature type="compositionally biased region" description="Basic and acidic residues" evidence="1">
    <location>
        <begin position="77"/>
        <end position="93"/>
    </location>
</feature>
<dbReference type="EMBL" id="BMAU01021348">
    <property type="protein sequence ID" value="GFY18234.1"/>
    <property type="molecule type" value="Genomic_DNA"/>
</dbReference>
<organism evidence="2 3">
    <name type="scientific">Trichonephila clavipes</name>
    <name type="common">Golden silk orbweaver</name>
    <name type="synonym">Nephila clavipes</name>
    <dbReference type="NCBI Taxonomy" id="2585209"/>
    <lineage>
        <taxon>Eukaryota</taxon>
        <taxon>Metazoa</taxon>
        <taxon>Ecdysozoa</taxon>
        <taxon>Arthropoda</taxon>
        <taxon>Chelicerata</taxon>
        <taxon>Arachnida</taxon>
        <taxon>Araneae</taxon>
        <taxon>Araneomorphae</taxon>
        <taxon>Entelegynae</taxon>
        <taxon>Araneoidea</taxon>
        <taxon>Nephilidae</taxon>
        <taxon>Trichonephila</taxon>
    </lineage>
</organism>
<feature type="compositionally biased region" description="Basic and acidic residues" evidence="1">
    <location>
        <begin position="46"/>
        <end position="59"/>
    </location>
</feature>
<reference evidence="2" key="1">
    <citation type="submission" date="2020-08" db="EMBL/GenBank/DDBJ databases">
        <title>Multicomponent nature underlies the extraordinary mechanical properties of spider dragline silk.</title>
        <authorList>
            <person name="Kono N."/>
            <person name="Nakamura H."/>
            <person name="Mori M."/>
            <person name="Yoshida Y."/>
            <person name="Ohtoshi R."/>
            <person name="Malay A.D."/>
            <person name="Moran D.A.P."/>
            <person name="Tomita M."/>
            <person name="Numata K."/>
            <person name="Arakawa K."/>
        </authorList>
    </citation>
    <scope>NUCLEOTIDE SEQUENCE</scope>
</reference>
<evidence type="ECO:0000256" key="1">
    <source>
        <dbReference type="SAM" id="MobiDB-lite"/>
    </source>
</evidence>
<protein>
    <submittedName>
        <fullName evidence="2">Uncharacterized protein</fullName>
    </submittedName>
</protein>
<proteinExistence type="predicted"/>
<dbReference type="AlphaFoldDB" id="A0A8X6VR15"/>